<evidence type="ECO:0000256" key="5">
    <source>
        <dbReference type="ARBA" id="ARBA00022660"/>
    </source>
</evidence>
<evidence type="ECO:0000256" key="2">
    <source>
        <dbReference type="ARBA" id="ARBA00007866"/>
    </source>
</evidence>
<dbReference type="Gene3D" id="2.60.40.420">
    <property type="entry name" value="Cupredoxins - blue copper proteins"/>
    <property type="match status" value="1"/>
</dbReference>
<dbReference type="PANTHER" id="PTHR22888:SF9">
    <property type="entry name" value="CYTOCHROME C OXIDASE SUBUNIT 2"/>
    <property type="match status" value="1"/>
</dbReference>
<dbReference type="PROSITE" id="PS50999">
    <property type="entry name" value="COX2_TM"/>
    <property type="match status" value="1"/>
</dbReference>
<keyword evidence="9" id="KW-0249">Electron transport</keyword>
<dbReference type="Gene3D" id="1.10.287.90">
    <property type="match status" value="1"/>
</dbReference>
<evidence type="ECO:0000256" key="4">
    <source>
        <dbReference type="ARBA" id="ARBA00022448"/>
    </source>
</evidence>
<feature type="transmembrane region" description="Helical" evidence="19">
    <location>
        <begin position="110"/>
        <end position="130"/>
    </location>
</feature>
<keyword evidence="12 19" id="KW-0472">Membrane</keyword>
<accession>A0A3A3YYQ4</accession>
<dbReference type="InterPro" id="IPR014222">
    <property type="entry name" value="Cyt_c_oxidase_su2"/>
</dbReference>
<sequence length="301" mass="33674">MSPTGTSRSARDTSPPRPRRHLRALALLLPLALLATGCSAESREEWRRGGLPEGASNYTDRVTTLWQGSWVVALMVGALVWGLIFWSVVRFRRRATDTGLPPQVRYNVPVEALYTTLPIIVVLVFFYFTARDQSEILEVSDSPDRVVQVVGKRWSWDFNYFQGGSGVADSEAVAFETGTPGEPPTLYLPQGESVRFVLDSRDVAHSFFVPNFLFKMDLYPGRTNEFELTPTRTGLFQGRCAEFCGLDHSRMLFNVQVVTPEEYDQHLEDLIDRGQAGQLPAELGPKPGLDDSRQSTLEGDQ</sequence>
<evidence type="ECO:0000256" key="1">
    <source>
        <dbReference type="ARBA" id="ARBA00004141"/>
    </source>
</evidence>
<dbReference type="InterPro" id="IPR011759">
    <property type="entry name" value="Cyt_c_oxidase_su2_TM_dom"/>
</dbReference>
<evidence type="ECO:0000256" key="19">
    <source>
        <dbReference type="SAM" id="Phobius"/>
    </source>
</evidence>
<evidence type="ECO:0000313" key="22">
    <source>
        <dbReference type="EMBL" id="RJK96901.1"/>
    </source>
</evidence>
<evidence type="ECO:0000259" key="20">
    <source>
        <dbReference type="PROSITE" id="PS50857"/>
    </source>
</evidence>
<keyword evidence="8" id="KW-1278">Translocase</keyword>
<dbReference type="PRINTS" id="PR01166">
    <property type="entry name" value="CYCOXIDASEII"/>
</dbReference>
<evidence type="ECO:0000256" key="17">
    <source>
        <dbReference type="ARBA" id="ARBA00050058"/>
    </source>
</evidence>
<dbReference type="PANTHER" id="PTHR22888">
    <property type="entry name" value="CYTOCHROME C OXIDASE, SUBUNIT II"/>
    <property type="match status" value="1"/>
</dbReference>
<organism evidence="22 23">
    <name type="scientific">Vallicoccus soli</name>
    <dbReference type="NCBI Taxonomy" id="2339232"/>
    <lineage>
        <taxon>Bacteria</taxon>
        <taxon>Bacillati</taxon>
        <taxon>Actinomycetota</taxon>
        <taxon>Actinomycetes</taxon>
        <taxon>Motilibacterales</taxon>
        <taxon>Vallicoccaceae</taxon>
        <taxon>Vallicoccus</taxon>
    </lineage>
</organism>
<feature type="region of interest" description="Disordered" evidence="18">
    <location>
        <begin position="275"/>
        <end position="301"/>
    </location>
</feature>
<dbReference type="PROSITE" id="PS50857">
    <property type="entry name" value="COX2_CUA"/>
    <property type="match status" value="1"/>
</dbReference>
<comment type="function">
    <text evidence="13">Subunits I and II form the functional core of the enzyme complex. Electrons originating in cytochrome c are transferred via heme a and Cu(A) to the binuclear center formed by heme a3 and Cu(B).</text>
</comment>
<dbReference type="GO" id="GO:0004129">
    <property type="term" value="F:cytochrome-c oxidase activity"/>
    <property type="evidence" value="ECO:0007669"/>
    <property type="project" value="UniProtKB-EC"/>
</dbReference>
<keyword evidence="23" id="KW-1185">Reference proteome</keyword>
<dbReference type="EC" id="7.1.1.9" evidence="3"/>
<dbReference type="GO" id="GO:0042773">
    <property type="term" value="P:ATP synthesis coupled electron transport"/>
    <property type="evidence" value="ECO:0007669"/>
    <property type="project" value="TreeGrafter"/>
</dbReference>
<dbReference type="InterPro" id="IPR001505">
    <property type="entry name" value="Copper_CuA"/>
</dbReference>
<dbReference type="InterPro" id="IPR036257">
    <property type="entry name" value="Cyt_c_oxidase_su2_TM_sf"/>
</dbReference>
<evidence type="ECO:0000256" key="9">
    <source>
        <dbReference type="ARBA" id="ARBA00022982"/>
    </source>
</evidence>
<keyword evidence="22" id="KW-0560">Oxidoreductase</keyword>
<feature type="transmembrane region" description="Helical" evidence="19">
    <location>
        <begin position="64"/>
        <end position="89"/>
    </location>
</feature>
<evidence type="ECO:0000256" key="8">
    <source>
        <dbReference type="ARBA" id="ARBA00022967"/>
    </source>
</evidence>
<dbReference type="InterPro" id="IPR002429">
    <property type="entry name" value="CcO_II-like_C"/>
</dbReference>
<dbReference type="GO" id="GO:0005507">
    <property type="term" value="F:copper ion binding"/>
    <property type="evidence" value="ECO:0007669"/>
    <property type="project" value="InterPro"/>
</dbReference>
<dbReference type="InterPro" id="IPR008972">
    <property type="entry name" value="Cupredoxin"/>
</dbReference>
<dbReference type="OrthoDB" id="9781261at2"/>
<evidence type="ECO:0000256" key="10">
    <source>
        <dbReference type="ARBA" id="ARBA00022989"/>
    </source>
</evidence>
<feature type="domain" description="Cytochrome oxidase subunit II copper A binding" evidence="20">
    <location>
        <begin position="142"/>
        <end position="269"/>
    </location>
</feature>
<dbReference type="RefSeq" id="WP_119949617.1">
    <property type="nucleotide sequence ID" value="NZ_QZEZ01000002.1"/>
</dbReference>
<dbReference type="NCBIfam" id="TIGR02866">
    <property type="entry name" value="CoxB"/>
    <property type="match status" value="1"/>
</dbReference>
<dbReference type="Proteomes" id="UP000265614">
    <property type="component" value="Unassembled WGS sequence"/>
</dbReference>
<keyword evidence="10 19" id="KW-1133">Transmembrane helix</keyword>
<comment type="subcellular location">
    <subcellularLocation>
        <location evidence="1">Membrane</location>
        <topology evidence="1">Multi-pass membrane protein</topology>
    </subcellularLocation>
</comment>
<evidence type="ECO:0000256" key="18">
    <source>
        <dbReference type="SAM" id="MobiDB-lite"/>
    </source>
</evidence>
<keyword evidence="7" id="KW-0479">Metal-binding</keyword>
<keyword evidence="5" id="KW-0679">Respiratory chain</keyword>
<gene>
    <name evidence="22" type="primary">coxB</name>
    <name evidence="22" type="ORF">D5H78_06540</name>
</gene>
<keyword evidence="4" id="KW-0813">Transport</keyword>
<keyword evidence="6 19" id="KW-0812">Transmembrane</keyword>
<feature type="domain" description="Cytochrome oxidase subunit II transmembrane region profile" evidence="21">
    <location>
        <begin position="43"/>
        <end position="140"/>
    </location>
</feature>
<evidence type="ECO:0000256" key="3">
    <source>
        <dbReference type="ARBA" id="ARBA00012949"/>
    </source>
</evidence>
<dbReference type="SUPFAM" id="SSF81464">
    <property type="entry name" value="Cytochrome c oxidase subunit II-like, transmembrane region"/>
    <property type="match status" value="1"/>
</dbReference>
<dbReference type="PROSITE" id="PS00078">
    <property type="entry name" value="COX2"/>
    <property type="match status" value="1"/>
</dbReference>
<comment type="similarity">
    <text evidence="2">Belongs to the cytochrome c oxidase subunit 2 family.</text>
</comment>
<name>A0A3A3YYQ4_9ACTN</name>
<evidence type="ECO:0000256" key="11">
    <source>
        <dbReference type="ARBA" id="ARBA00023008"/>
    </source>
</evidence>
<evidence type="ECO:0000259" key="21">
    <source>
        <dbReference type="PROSITE" id="PS50999"/>
    </source>
</evidence>
<evidence type="ECO:0000256" key="13">
    <source>
        <dbReference type="ARBA" id="ARBA00024688"/>
    </source>
</evidence>
<dbReference type="CDD" id="cd13919">
    <property type="entry name" value="CuRO_HCO_II_like_5"/>
    <property type="match status" value="1"/>
</dbReference>
<dbReference type="InterPro" id="IPR045187">
    <property type="entry name" value="CcO_II"/>
</dbReference>
<dbReference type="SUPFAM" id="SSF49503">
    <property type="entry name" value="Cupredoxins"/>
    <property type="match status" value="1"/>
</dbReference>
<dbReference type="GO" id="GO:0016491">
    <property type="term" value="F:oxidoreductase activity"/>
    <property type="evidence" value="ECO:0007669"/>
    <property type="project" value="UniProtKB-KW"/>
</dbReference>
<comment type="catalytic activity">
    <reaction evidence="16">
        <text>4 Fe(II)-[cytochrome c] + O2 + 8 H(+)(in) = 4 Fe(III)-[cytochrome c] + 2 H2O + 4 H(+)(out)</text>
        <dbReference type="Rhea" id="RHEA:11436"/>
        <dbReference type="Rhea" id="RHEA-COMP:10350"/>
        <dbReference type="Rhea" id="RHEA-COMP:14399"/>
        <dbReference type="ChEBI" id="CHEBI:15377"/>
        <dbReference type="ChEBI" id="CHEBI:15378"/>
        <dbReference type="ChEBI" id="CHEBI:15379"/>
        <dbReference type="ChEBI" id="CHEBI:29033"/>
        <dbReference type="ChEBI" id="CHEBI:29034"/>
        <dbReference type="EC" id="7.1.1.9"/>
    </reaction>
</comment>
<protein>
    <recommendedName>
        <fullName evidence="3">cytochrome-c oxidase</fullName>
        <ecNumber evidence="3">7.1.1.9</ecNumber>
    </recommendedName>
    <alternativeName>
        <fullName evidence="15">Cytochrome aa3 subunit 2</fullName>
    </alternativeName>
    <alternativeName>
        <fullName evidence="14">Cytochrome c oxidase polypeptide II</fullName>
    </alternativeName>
    <alternativeName>
        <fullName evidence="17">Oxidase aa(3) subunit 2</fullName>
    </alternativeName>
</protein>
<dbReference type="GO" id="GO:0016020">
    <property type="term" value="C:membrane"/>
    <property type="evidence" value="ECO:0007669"/>
    <property type="project" value="UniProtKB-SubCell"/>
</dbReference>
<evidence type="ECO:0000313" key="23">
    <source>
        <dbReference type="Proteomes" id="UP000265614"/>
    </source>
</evidence>
<dbReference type="Pfam" id="PF00116">
    <property type="entry name" value="COX2"/>
    <property type="match status" value="1"/>
</dbReference>
<evidence type="ECO:0000256" key="14">
    <source>
        <dbReference type="ARBA" id="ARBA00031389"/>
    </source>
</evidence>
<dbReference type="AlphaFoldDB" id="A0A3A3YYQ4"/>
<keyword evidence="11" id="KW-0186">Copper</keyword>
<reference evidence="22 23" key="1">
    <citation type="submission" date="2018-09" db="EMBL/GenBank/DDBJ databases">
        <title>YIM 75000 draft genome.</title>
        <authorList>
            <person name="Tang S."/>
            <person name="Feng Y."/>
        </authorList>
    </citation>
    <scope>NUCLEOTIDE SEQUENCE [LARGE SCALE GENOMIC DNA]</scope>
    <source>
        <strain evidence="22 23">YIM 75000</strain>
    </source>
</reference>
<evidence type="ECO:0000256" key="15">
    <source>
        <dbReference type="ARBA" id="ARBA00031399"/>
    </source>
</evidence>
<evidence type="ECO:0000256" key="7">
    <source>
        <dbReference type="ARBA" id="ARBA00022723"/>
    </source>
</evidence>
<evidence type="ECO:0000256" key="12">
    <source>
        <dbReference type="ARBA" id="ARBA00023136"/>
    </source>
</evidence>
<comment type="caution">
    <text evidence="22">The sequence shown here is derived from an EMBL/GenBank/DDBJ whole genome shotgun (WGS) entry which is preliminary data.</text>
</comment>
<proteinExistence type="inferred from homology"/>
<dbReference type="EMBL" id="QZEZ01000002">
    <property type="protein sequence ID" value="RJK96901.1"/>
    <property type="molecule type" value="Genomic_DNA"/>
</dbReference>
<evidence type="ECO:0000256" key="16">
    <source>
        <dbReference type="ARBA" id="ARBA00047816"/>
    </source>
</evidence>
<evidence type="ECO:0000256" key="6">
    <source>
        <dbReference type="ARBA" id="ARBA00022692"/>
    </source>
</evidence>